<feature type="transmembrane region" description="Helical" evidence="5">
    <location>
        <begin position="148"/>
        <end position="167"/>
    </location>
</feature>
<dbReference type="SUPFAM" id="SSF103473">
    <property type="entry name" value="MFS general substrate transporter"/>
    <property type="match status" value="2"/>
</dbReference>
<evidence type="ECO:0000256" key="1">
    <source>
        <dbReference type="ARBA" id="ARBA00004141"/>
    </source>
</evidence>
<dbReference type="PANTHER" id="PTHR24064">
    <property type="entry name" value="SOLUTE CARRIER FAMILY 22 MEMBER"/>
    <property type="match status" value="1"/>
</dbReference>
<name>A0AAV7J8V2_COTGL</name>
<dbReference type="Pfam" id="PF00083">
    <property type="entry name" value="Sugar_tr"/>
    <property type="match status" value="2"/>
</dbReference>
<feature type="transmembrane region" description="Helical" evidence="5">
    <location>
        <begin position="26"/>
        <end position="51"/>
    </location>
</feature>
<feature type="transmembrane region" description="Helical" evidence="5">
    <location>
        <begin position="968"/>
        <end position="991"/>
    </location>
</feature>
<accession>A0AAV7J8V2</accession>
<keyword evidence="2 5" id="KW-0812">Transmembrane</keyword>
<keyword evidence="4 5" id="KW-0472">Membrane</keyword>
<feature type="transmembrane region" description="Helical" evidence="5">
    <location>
        <begin position="907"/>
        <end position="930"/>
    </location>
</feature>
<evidence type="ECO:0000256" key="4">
    <source>
        <dbReference type="ARBA" id="ARBA00023136"/>
    </source>
</evidence>
<evidence type="ECO:0000256" key="2">
    <source>
        <dbReference type="ARBA" id="ARBA00022692"/>
    </source>
</evidence>
<dbReference type="PROSITE" id="PS00216">
    <property type="entry name" value="SUGAR_TRANSPORT_1"/>
    <property type="match status" value="1"/>
</dbReference>
<feature type="transmembrane region" description="Helical" evidence="5">
    <location>
        <begin position="856"/>
        <end position="878"/>
    </location>
</feature>
<dbReference type="InterPro" id="IPR020846">
    <property type="entry name" value="MFS_dom"/>
</dbReference>
<feature type="transmembrane region" description="Helical" evidence="5">
    <location>
        <begin position="203"/>
        <end position="220"/>
    </location>
</feature>
<feature type="transmembrane region" description="Helical" evidence="5">
    <location>
        <begin position="500"/>
        <end position="523"/>
    </location>
</feature>
<dbReference type="PROSITE" id="PS50850">
    <property type="entry name" value="MFS"/>
    <property type="match status" value="2"/>
</dbReference>
<feature type="transmembrane region" description="Helical" evidence="5">
    <location>
        <begin position="729"/>
        <end position="747"/>
    </location>
</feature>
<dbReference type="InterPro" id="IPR036259">
    <property type="entry name" value="MFS_trans_sf"/>
</dbReference>
<comment type="caution">
    <text evidence="7">The sequence shown here is derived from an EMBL/GenBank/DDBJ whole genome shotgun (WGS) entry which is preliminary data.</text>
</comment>
<feature type="domain" description="Major facilitator superfamily (MFS) profile" evidence="6">
    <location>
        <begin position="573"/>
        <end position="993"/>
    </location>
</feature>
<evidence type="ECO:0000313" key="7">
    <source>
        <dbReference type="EMBL" id="KAH0568652.1"/>
    </source>
</evidence>
<gene>
    <name evidence="7" type="ORF">KQX54_021340</name>
</gene>
<feature type="transmembrane region" description="Helical" evidence="5">
    <location>
        <begin position="232"/>
        <end position="254"/>
    </location>
</feature>
<feature type="transmembrane region" description="Helical" evidence="5">
    <location>
        <begin position="885"/>
        <end position="901"/>
    </location>
</feature>
<comment type="subcellular location">
    <subcellularLocation>
        <location evidence="1">Membrane</location>
        <topology evidence="1">Multi-pass membrane protein</topology>
    </subcellularLocation>
</comment>
<dbReference type="InterPro" id="IPR005829">
    <property type="entry name" value="Sugar_transporter_CS"/>
</dbReference>
<protein>
    <recommendedName>
        <fullName evidence="6">Major facilitator superfamily (MFS) profile domain-containing protein</fullName>
    </recommendedName>
</protein>
<evidence type="ECO:0000256" key="3">
    <source>
        <dbReference type="ARBA" id="ARBA00022989"/>
    </source>
</evidence>
<dbReference type="InterPro" id="IPR005828">
    <property type="entry name" value="MFS_sugar_transport-like"/>
</dbReference>
<feature type="transmembrane region" description="Helical" evidence="5">
    <location>
        <begin position="388"/>
        <end position="410"/>
    </location>
</feature>
<dbReference type="AlphaFoldDB" id="A0AAV7J8V2"/>
<sequence length="993" mass="112271">MENEKNKIQERYLLQAIDELGKGSKLLWIAFFLSVINSIVIALHTMSYIFLVEIPEHWCHIPELLDANWTNEQIQNISAVDRCLMYDYNYTHLVHLGYENAGKHVEDFLVNTSLVPCSSFVFDKSEKSTIVNEWSLICDRQFYRASTYLIYTFGKLLGLGGLGVFADKYGRKKALIIGLFLQMIATPVISVVPWFWAYLLCKLMTGISVATMFSSGYTIMSEIANEKKMKLLGTIVDTFYCVGTGILIIISYYLTGWRNLQFSMSLFTIPAMILVWFVDESPRWLISQNRLEEAKKIIEKYRKVSISPGLLTESLPLKSLPMKESIVAEEKHQESCMERYLGNIGIFLADPIFRKKILIMYFSFFVCLMTSFYLVFSVDNFKVNRYVFMIAIVIIQTTSLLLISVILRFMSSQKTTIILYWIASICLLSMIAVPNDNVYMILGLTVISKFCLSSTFTTNVLFSLKLFPSSVRNSALGSCMLMAQVGSMSAPYLVDFFGKIASWSPSLLCGGALFIAGLLCCIIPEHWCYIPELLDANWTSEQIQNISTVDKCLKYDYNYAYLAHLGYENAVKHVEDSKFNTSLVPCSSFVFDESGKSTIVNEWSLICDRKLYRANTYFVYSFGKLLGTGVFGVFADKYGRLKAIIIGLVLQMIAVPLTSVVPWLSGYILCELLIGLSVSTIYSSGYTIMSEIANEKKMKVLGTIVDINWSVGTCLLIVISFYVTDWRNLQIILSLFTIPTIVLIWFVDESPRWLISQSRHDEAQKILEKYCEVAITPALITASIPLTSIPMEPSITKEKYQPSCMERYLGNIGILFADPIYRKKILIMYFSFFVCVMVSFYLVFNIDNFKINRYVFVTASAITETLSLLLVLVILKFLSSQKTTIILYWIASICMLSMIIIPKDNVYLIIGLTVISKFCLSSTFTTNMLFSLKLFPSSVRNSALGTCLLMSQIGSMSSPYLVDFLGQVAPWSPTVLCGGTLFIAGLLCCIVPV</sequence>
<keyword evidence="8" id="KW-1185">Reference proteome</keyword>
<evidence type="ECO:0000259" key="6">
    <source>
        <dbReference type="PROSITE" id="PS50850"/>
    </source>
</evidence>
<keyword evidence="3 5" id="KW-1133">Transmembrane helix</keyword>
<feature type="transmembrane region" description="Helical" evidence="5">
    <location>
        <begin position="666"/>
        <end position="688"/>
    </location>
</feature>
<dbReference type="Proteomes" id="UP000826195">
    <property type="component" value="Unassembled WGS sequence"/>
</dbReference>
<feature type="transmembrane region" description="Helical" evidence="5">
    <location>
        <begin position="174"/>
        <end position="197"/>
    </location>
</feature>
<feature type="transmembrane region" description="Helical" evidence="5">
    <location>
        <begin position="417"/>
        <end position="433"/>
    </location>
</feature>
<evidence type="ECO:0000256" key="5">
    <source>
        <dbReference type="SAM" id="Phobius"/>
    </source>
</evidence>
<evidence type="ECO:0000313" key="8">
    <source>
        <dbReference type="Proteomes" id="UP000826195"/>
    </source>
</evidence>
<organism evidence="7 8">
    <name type="scientific">Cotesia glomerata</name>
    <name type="common">Lepidopteran parasitic wasp</name>
    <name type="synonym">Apanteles glomeratus</name>
    <dbReference type="NCBI Taxonomy" id="32391"/>
    <lineage>
        <taxon>Eukaryota</taxon>
        <taxon>Metazoa</taxon>
        <taxon>Ecdysozoa</taxon>
        <taxon>Arthropoda</taxon>
        <taxon>Hexapoda</taxon>
        <taxon>Insecta</taxon>
        <taxon>Pterygota</taxon>
        <taxon>Neoptera</taxon>
        <taxon>Endopterygota</taxon>
        <taxon>Hymenoptera</taxon>
        <taxon>Apocrita</taxon>
        <taxon>Ichneumonoidea</taxon>
        <taxon>Braconidae</taxon>
        <taxon>Microgastrinae</taxon>
        <taxon>Cotesia</taxon>
    </lineage>
</organism>
<feature type="transmembrane region" description="Helical" evidence="5">
    <location>
        <begin position="641"/>
        <end position="660"/>
    </location>
</feature>
<feature type="domain" description="Major facilitator superfamily (MFS) profile" evidence="6">
    <location>
        <begin position="104"/>
        <end position="528"/>
    </location>
</feature>
<feature type="transmembrane region" description="Helical" evidence="5">
    <location>
        <begin position="700"/>
        <end position="723"/>
    </location>
</feature>
<feature type="transmembrane region" description="Helical" evidence="5">
    <location>
        <begin position="357"/>
        <end position="376"/>
    </location>
</feature>
<dbReference type="EMBL" id="JAHXZJ010000001">
    <property type="protein sequence ID" value="KAH0568652.1"/>
    <property type="molecule type" value="Genomic_DNA"/>
</dbReference>
<dbReference type="Gene3D" id="1.20.1250.20">
    <property type="entry name" value="MFS general substrate transporter like domains"/>
    <property type="match status" value="2"/>
</dbReference>
<proteinExistence type="predicted"/>
<dbReference type="GO" id="GO:0022857">
    <property type="term" value="F:transmembrane transporter activity"/>
    <property type="evidence" value="ECO:0007669"/>
    <property type="project" value="InterPro"/>
</dbReference>
<feature type="transmembrane region" description="Helical" evidence="5">
    <location>
        <begin position="260"/>
        <end position="278"/>
    </location>
</feature>
<dbReference type="GO" id="GO:0016020">
    <property type="term" value="C:membrane"/>
    <property type="evidence" value="ECO:0007669"/>
    <property type="project" value="UniProtKB-SubCell"/>
</dbReference>
<reference evidence="7 8" key="1">
    <citation type="journal article" date="2021" name="J. Hered.">
        <title>A chromosome-level genome assembly of the parasitoid wasp, Cotesia glomerata (Hymenoptera: Braconidae).</title>
        <authorList>
            <person name="Pinto B.J."/>
            <person name="Weis J.J."/>
            <person name="Gamble T."/>
            <person name="Ode P.J."/>
            <person name="Paul R."/>
            <person name="Zaspel J.M."/>
        </authorList>
    </citation>
    <scope>NUCLEOTIDE SEQUENCE [LARGE SCALE GENOMIC DNA]</scope>
    <source>
        <strain evidence="7">CgM1</strain>
    </source>
</reference>
<feature type="transmembrane region" description="Helical" evidence="5">
    <location>
        <begin position="825"/>
        <end position="844"/>
    </location>
</feature>